<proteinExistence type="predicted"/>
<evidence type="ECO:0000313" key="4">
    <source>
        <dbReference type="EMBL" id="MBJ7602529.1"/>
    </source>
</evidence>
<evidence type="ECO:0000256" key="3">
    <source>
        <dbReference type="ARBA" id="ARBA00022691"/>
    </source>
</evidence>
<name>A0A934K9N3_9BACT</name>
<dbReference type="PANTHER" id="PTHR43167">
    <property type="entry name" value="PUTATIVE (AFU_ORTHOLOGUE AFUA_6G01830)-RELATED"/>
    <property type="match status" value="1"/>
</dbReference>
<dbReference type="GO" id="GO:0032259">
    <property type="term" value="P:methylation"/>
    <property type="evidence" value="ECO:0007669"/>
    <property type="project" value="UniProtKB-KW"/>
</dbReference>
<keyword evidence="1" id="KW-0489">Methyltransferase</keyword>
<dbReference type="PROSITE" id="PS51682">
    <property type="entry name" value="SAM_OMT_I"/>
    <property type="match status" value="1"/>
</dbReference>
<dbReference type="SUPFAM" id="SSF53335">
    <property type="entry name" value="S-adenosyl-L-methionine-dependent methyltransferases"/>
    <property type="match status" value="1"/>
</dbReference>
<reference evidence="4 5" key="1">
    <citation type="submission" date="2020-10" db="EMBL/GenBank/DDBJ databases">
        <title>Ca. Dormibacterota MAGs.</title>
        <authorList>
            <person name="Montgomery K."/>
        </authorList>
    </citation>
    <scope>NUCLEOTIDE SEQUENCE [LARGE SCALE GENOMIC DNA]</scope>
    <source>
        <strain evidence="4">SC8811_S16_3</strain>
    </source>
</reference>
<dbReference type="Gene3D" id="3.40.50.150">
    <property type="entry name" value="Vaccinia Virus protein VP39"/>
    <property type="match status" value="1"/>
</dbReference>
<dbReference type="GO" id="GO:0008171">
    <property type="term" value="F:O-methyltransferase activity"/>
    <property type="evidence" value="ECO:0007669"/>
    <property type="project" value="InterPro"/>
</dbReference>
<dbReference type="InterPro" id="IPR002935">
    <property type="entry name" value="SAM_O-MeTrfase"/>
</dbReference>
<accession>A0A934K9N3</accession>
<protein>
    <submittedName>
        <fullName evidence="4">O-methyltransferase</fullName>
    </submittedName>
</protein>
<organism evidence="4 5">
    <name type="scientific">Candidatus Dormiibacter inghamiae</name>
    <dbReference type="NCBI Taxonomy" id="3127013"/>
    <lineage>
        <taxon>Bacteria</taxon>
        <taxon>Bacillati</taxon>
        <taxon>Candidatus Dormiibacterota</taxon>
        <taxon>Candidatus Dormibacteria</taxon>
        <taxon>Candidatus Dormibacterales</taxon>
        <taxon>Candidatus Dormibacteraceae</taxon>
        <taxon>Candidatus Dormiibacter</taxon>
    </lineage>
</organism>
<dbReference type="Proteomes" id="UP000620075">
    <property type="component" value="Unassembled WGS sequence"/>
</dbReference>
<keyword evidence="3" id="KW-0949">S-adenosyl-L-methionine</keyword>
<dbReference type="Pfam" id="PF01596">
    <property type="entry name" value="Methyltransf_3"/>
    <property type="match status" value="1"/>
</dbReference>
<evidence type="ECO:0000256" key="2">
    <source>
        <dbReference type="ARBA" id="ARBA00022679"/>
    </source>
</evidence>
<dbReference type="PANTHER" id="PTHR43167:SF1">
    <property type="entry name" value="PUTATIVE (AFU_ORTHOLOGUE AFUA_6G01830)-RELATED"/>
    <property type="match status" value="1"/>
</dbReference>
<gene>
    <name evidence="4" type="ORF">JF888_04950</name>
</gene>
<dbReference type="RefSeq" id="WP_338177102.1">
    <property type="nucleotide sequence ID" value="NZ_JAEKNQ010000020.1"/>
</dbReference>
<keyword evidence="2" id="KW-0808">Transferase</keyword>
<sequence>MKLESLAMTPALDGYLDSLLPPSNGVLARLEKELEGDNLPAIGPAVGRLLALLLRMNRCVDVLELGTAAGYSALWLANGCTGRVLSLESDPGRARLARANIAEAGLADRIEVVKADALEYLEGTVIEVDAVFNDLLNSFPDEAAAERSFRLSFERLRPGGLLLADNALRRGEVVDPGSRGARNVARYNRLVAGEPSLESVIVPLRDGVSLARKADLALPTV</sequence>
<dbReference type="CDD" id="cd02440">
    <property type="entry name" value="AdoMet_MTases"/>
    <property type="match status" value="1"/>
</dbReference>
<dbReference type="InterPro" id="IPR029063">
    <property type="entry name" value="SAM-dependent_MTases_sf"/>
</dbReference>
<comment type="caution">
    <text evidence="4">The sequence shown here is derived from an EMBL/GenBank/DDBJ whole genome shotgun (WGS) entry which is preliminary data.</text>
</comment>
<evidence type="ECO:0000256" key="1">
    <source>
        <dbReference type="ARBA" id="ARBA00022603"/>
    </source>
</evidence>
<dbReference type="AlphaFoldDB" id="A0A934K9N3"/>
<evidence type="ECO:0000313" key="5">
    <source>
        <dbReference type="Proteomes" id="UP000620075"/>
    </source>
</evidence>
<dbReference type="EMBL" id="JAEKNQ010000020">
    <property type="protein sequence ID" value="MBJ7602529.1"/>
    <property type="molecule type" value="Genomic_DNA"/>
</dbReference>